<dbReference type="Gene3D" id="3.30.420.40">
    <property type="match status" value="2"/>
</dbReference>
<dbReference type="OrthoDB" id="49666at2"/>
<comment type="caution">
    <text evidence="2">The sequence shown here is derived from an EMBL/GenBank/DDBJ whole genome shotgun (WGS) entry which is preliminary data.</text>
</comment>
<accession>A0A1L8QSP4</accession>
<dbReference type="EMBL" id="JXKD01000007">
    <property type="protein sequence ID" value="OJG10531.1"/>
    <property type="molecule type" value="Genomic_DNA"/>
</dbReference>
<reference evidence="2 3" key="1">
    <citation type="submission" date="2014-12" db="EMBL/GenBank/DDBJ databases">
        <title>Draft genome sequences of 29 type strains of Enterococci.</title>
        <authorList>
            <person name="Zhong Z."/>
            <person name="Sun Z."/>
            <person name="Liu W."/>
            <person name="Zhang W."/>
            <person name="Zhang H."/>
        </authorList>
    </citation>
    <scope>NUCLEOTIDE SEQUENCE [LARGE SCALE GENOMIC DNA]</scope>
    <source>
        <strain evidence="2 3">DSM 17690</strain>
    </source>
</reference>
<protein>
    <submittedName>
        <fullName evidence="2">Member transcriptional repressor ROK family</fullName>
    </submittedName>
</protein>
<organism evidence="2 3">
    <name type="scientific">Enterococcus aquimarinus</name>
    <dbReference type="NCBI Taxonomy" id="328396"/>
    <lineage>
        <taxon>Bacteria</taxon>
        <taxon>Bacillati</taxon>
        <taxon>Bacillota</taxon>
        <taxon>Bacilli</taxon>
        <taxon>Lactobacillales</taxon>
        <taxon>Enterococcaceae</taxon>
        <taxon>Enterococcus</taxon>
    </lineage>
</organism>
<comment type="similarity">
    <text evidence="1">Belongs to the ROK (NagC/XylR) family.</text>
</comment>
<gene>
    <name evidence="2" type="ORF">RU93_GL002047</name>
</gene>
<evidence type="ECO:0000313" key="3">
    <source>
        <dbReference type="Proteomes" id="UP000182149"/>
    </source>
</evidence>
<dbReference type="PANTHER" id="PTHR18964:SF149">
    <property type="entry name" value="BIFUNCTIONAL UDP-N-ACETYLGLUCOSAMINE 2-EPIMERASE_N-ACETYLMANNOSAMINE KINASE"/>
    <property type="match status" value="1"/>
</dbReference>
<dbReference type="Proteomes" id="UP000182149">
    <property type="component" value="Unassembled WGS sequence"/>
</dbReference>
<dbReference type="RefSeq" id="WP_071874753.1">
    <property type="nucleotide sequence ID" value="NZ_JBHSHF010000023.1"/>
</dbReference>
<proteinExistence type="inferred from homology"/>
<dbReference type="InterPro" id="IPR043129">
    <property type="entry name" value="ATPase_NBD"/>
</dbReference>
<evidence type="ECO:0000313" key="2">
    <source>
        <dbReference type="EMBL" id="OJG10531.1"/>
    </source>
</evidence>
<sequence length="302" mass="33498">MKTYDLLLDVGGTEIKMNGLTTEGELLLPNHHHVPAYAQASKETILTHFRSILLEWIETHQATAALRAIGLAFPGPFDYDEGISYMQGLRKYEAIYGVNLRDNIQAWLAESGYEKRPIIFENDATCFALGSFYQQTTATRGIYLTIGTGCGSGFIEAGQVVKTGYGLNAMGMIYDAPFKGGIIDDYLCVDGLRKLAEVHDYPFKNGKELAQAAYLGDVIASEIYHTFGQMIGEALKPFVREFEPQEMVFGGQISQSLSLFEDGIKQVLAPYTPSLRRSEDSTSATLYGLKKIIEKQLEESKQ</sequence>
<dbReference type="SUPFAM" id="SSF53067">
    <property type="entry name" value="Actin-like ATPase domain"/>
    <property type="match status" value="1"/>
</dbReference>
<dbReference type="Pfam" id="PF00480">
    <property type="entry name" value="ROK"/>
    <property type="match status" value="1"/>
</dbReference>
<keyword evidence="3" id="KW-1185">Reference proteome</keyword>
<dbReference type="STRING" id="328396.RU93_GL002047"/>
<dbReference type="InterPro" id="IPR000600">
    <property type="entry name" value="ROK"/>
</dbReference>
<dbReference type="AlphaFoldDB" id="A0A1L8QSP4"/>
<name>A0A1L8QSP4_9ENTE</name>
<dbReference type="PANTHER" id="PTHR18964">
    <property type="entry name" value="ROK (REPRESSOR, ORF, KINASE) FAMILY"/>
    <property type="match status" value="1"/>
</dbReference>
<evidence type="ECO:0000256" key="1">
    <source>
        <dbReference type="ARBA" id="ARBA00006479"/>
    </source>
</evidence>